<dbReference type="PROSITE" id="PS00211">
    <property type="entry name" value="ABC_TRANSPORTER_1"/>
    <property type="match status" value="1"/>
</dbReference>
<dbReference type="RefSeq" id="WP_161262675.1">
    <property type="nucleotide sequence ID" value="NZ_JAFBDC010000011.1"/>
</dbReference>
<dbReference type="OrthoDB" id="9804199at2"/>
<dbReference type="InterPro" id="IPR050086">
    <property type="entry name" value="MetN_ABC_transporter-like"/>
</dbReference>
<keyword evidence="7" id="KW-0029">Amino-acid transport</keyword>
<reference evidence="10 11" key="1">
    <citation type="submission" date="2020-01" db="EMBL/GenBank/DDBJ databases">
        <title>Whole genome sequence of Heliobacterium gestii DSM 11169.</title>
        <authorList>
            <person name="Kyndt J.A."/>
            <person name="Meyer T.E."/>
        </authorList>
    </citation>
    <scope>NUCLEOTIDE SEQUENCE [LARGE SCALE GENOMIC DNA]</scope>
    <source>
        <strain evidence="10 11">DSM 11169</strain>
    </source>
</reference>
<dbReference type="GO" id="GO:0005524">
    <property type="term" value="F:ATP binding"/>
    <property type="evidence" value="ECO:0007669"/>
    <property type="project" value="UniProtKB-KW"/>
</dbReference>
<dbReference type="Proteomes" id="UP000471031">
    <property type="component" value="Unassembled WGS sequence"/>
</dbReference>
<dbReference type="PROSITE" id="PS50893">
    <property type="entry name" value="ABC_TRANSPORTER_2"/>
    <property type="match status" value="1"/>
</dbReference>
<evidence type="ECO:0000256" key="4">
    <source>
        <dbReference type="ARBA" id="ARBA00022741"/>
    </source>
</evidence>
<keyword evidence="3" id="KW-1003">Cell membrane</keyword>
<proteinExistence type="inferred from homology"/>
<dbReference type="InterPro" id="IPR027417">
    <property type="entry name" value="P-loop_NTPase"/>
</dbReference>
<dbReference type="Gene3D" id="3.30.70.260">
    <property type="match status" value="1"/>
</dbReference>
<dbReference type="SUPFAM" id="SSF52540">
    <property type="entry name" value="P-loop containing nucleoside triphosphate hydrolases"/>
    <property type="match status" value="1"/>
</dbReference>
<dbReference type="PANTHER" id="PTHR43166">
    <property type="entry name" value="AMINO ACID IMPORT ATP-BINDING PROTEIN"/>
    <property type="match status" value="1"/>
</dbReference>
<dbReference type="EMBL" id="WXEX01000012">
    <property type="protein sequence ID" value="MZP44082.1"/>
    <property type="molecule type" value="Genomic_DNA"/>
</dbReference>
<keyword evidence="5 10" id="KW-0067">ATP-binding</keyword>
<organism evidence="10 11">
    <name type="scientific">Heliomicrobium gestii</name>
    <name type="common">Heliobacterium gestii</name>
    <dbReference type="NCBI Taxonomy" id="2699"/>
    <lineage>
        <taxon>Bacteria</taxon>
        <taxon>Bacillati</taxon>
        <taxon>Bacillota</taxon>
        <taxon>Clostridia</taxon>
        <taxon>Eubacteriales</taxon>
        <taxon>Heliobacteriaceae</taxon>
        <taxon>Heliomicrobium</taxon>
    </lineage>
</organism>
<evidence type="ECO:0000256" key="7">
    <source>
        <dbReference type="ARBA" id="ARBA00022970"/>
    </source>
</evidence>
<dbReference type="Pfam" id="PF09383">
    <property type="entry name" value="NIL"/>
    <property type="match status" value="1"/>
</dbReference>
<dbReference type="InterPro" id="IPR003439">
    <property type="entry name" value="ABC_transporter-like_ATP-bd"/>
</dbReference>
<dbReference type="Gene3D" id="3.40.50.300">
    <property type="entry name" value="P-loop containing nucleotide triphosphate hydrolases"/>
    <property type="match status" value="1"/>
</dbReference>
<evidence type="ECO:0000256" key="6">
    <source>
        <dbReference type="ARBA" id="ARBA00022967"/>
    </source>
</evidence>
<gene>
    <name evidence="10" type="ORF">GTO89_13670</name>
</gene>
<dbReference type="SMART" id="SM00930">
    <property type="entry name" value="NIL"/>
    <property type="match status" value="1"/>
</dbReference>
<dbReference type="SMART" id="SM00382">
    <property type="entry name" value="AAA"/>
    <property type="match status" value="1"/>
</dbReference>
<dbReference type="AlphaFoldDB" id="A0A845LBN8"/>
<accession>A0A845LBN8</accession>
<dbReference type="InterPro" id="IPR003593">
    <property type="entry name" value="AAA+_ATPase"/>
</dbReference>
<dbReference type="Pfam" id="PF00005">
    <property type="entry name" value="ABC_tran"/>
    <property type="match status" value="1"/>
</dbReference>
<dbReference type="InterPro" id="IPR017871">
    <property type="entry name" value="ABC_transporter-like_CS"/>
</dbReference>
<evidence type="ECO:0000256" key="1">
    <source>
        <dbReference type="ARBA" id="ARBA00005417"/>
    </source>
</evidence>
<evidence type="ECO:0000256" key="3">
    <source>
        <dbReference type="ARBA" id="ARBA00022475"/>
    </source>
</evidence>
<evidence type="ECO:0000256" key="5">
    <source>
        <dbReference type="ARBA" id="ARBA00022840"/>
    </source>
</evidence>
<keyword evidence="2" id="KW-0813">Transport</keyword>
<comment type="similarity">
    <text evidence="1">Belongs to the ABC transporter superfamily.</text>
</comment>
<protein>
    <submittedName>
        <fullName evidence="10">ATP-binding cassette domain-containing protein</fullName>
    </submittedName>
</protein>
<dbReference type="GO" id="GO:0005886">
    <property type="term" value="C:plasma membrane"/>
    <property type="evidence" value="ECO:0007669"/>
    <property type="project" value="UniProtKB-ARBA"/>
</dbReference>
<dbReference type="GO" id="GO:0016887">
    <property type="term" value="F:ATP hydrolysis activity"/>
    <property type="evidence" value="ECO:0007669"/>
    <property type="project" value="InterPro"/>
</dbReference>
<sequence length="337" mass="36918">MIDIQQVSVTFAGAGSEVHAVKDVSLQIRKGEIFGIVGASGAGKSTLLRTINLLQRPTQGQIRIDGVDITGFAGEELRRIRLQMGMIFQQFNLIQTKTIYDNIAFAMRVAGAPKAEIQKRVSELLELVGLRGKADAYPAQLSGGQKQRVGIARALANHPKVLLCDEPTSALDLETTNAILELLKEINRRLGITIVLITHEMAVVKKICDRVAVMSGGVVVEMESVLEIFANPRHPFTRQLVHHSYDFGLPERLLQQAPGPIWKIVYCGDHAEHPVISDTAQNFQVDINILHGKIEYIGDQPLGVLLVTVRGAAADISRAIAHIRTKAHRVEVAYGKP</sequence>
<evidence type="ECO:0000256" key="2">
    <source>
        <dbReference type="ARBA" id="ARBA00022448"/>
    </source>
</evidence>
<feature type="domain" description="ABC transporter" evidence="9">
    <location>
        <begin position="4"/>
        <end position="241"/>
    </location>
</feature>
<dbReference type="GO" id="GO:0006865">
    <property type="term" value="P:amino acid transport"/>
    <property type="evidence" value="ECO:0007669"/>
    <property type="project" value="UniProtKB-KW"/>
</dbReference>
<dbReference type="InterPro" id="IPR018449">
    <property type="entry name" value="NIL_domain"/>
</dbReference>
<dbReference type="FunFam" id="3.40.50.300:FF:000056">
    <property type="entry name" value="Cell division ATP-binding protein FtsE"/>
    <property type="match status" value="1"/>
</dbReference>
<evidence type="ECO:0000259" key="9">
    <source>
        <dbReference type="PROSITE" id="PS50893"/>
    </source>
</evidence>
<dbReference type="InterPro" id="IPR045865">
    <property type="entry name" value="ACT-like_dom_sf"/>
</dbReference>
<name>A0A845LBN8_HELGE</name>
<evidence type="ECO:0000256" key="8">
    <source>
        <dbReference type="ARBA" id="ARBA00023136"/>
    </source>
</evidence>
<dbReference type="CDD" id="cd03258">
    <property type="entry name" value="ABC_MetN_methionine_transporter"/>
    <property type="match status" value="1"/>
</dbReference>
<keyword evidence="11" id="KW-1185">Reference proteome</keyword>
<keyword evidence="4" id="KW-0547">Nucleotide-binding</keyword>
<evidence type="ECO:0000313" key="11">
    <source>
        <dbReference type="Proteomes" id="UP000471031"/>
    </source>
</evidence>
<dbReference type="SUPFAM" id="SSF55021">
    <property type="entry name" value="ACT-like"/>
    <property type="match status" value="1"/>
</dbReference>
<evidence type="ECO:0000313" key="10">
    <source>
        <dbReference type="EMBL" id="MZP44082.1"/>
    </source>
</evidence>
<dbReference type="PANTHER" id="PTHR43166:SF30">
    <property type="entry name" value="METHIONINE IMPORT ATP-BINDING PROTEIN METN"/>
    <property type="match status" value="1"/>
</dbReference>
<keyword evidence="6" id="KW-1278">Translocase</keyword>
<comment type="caution">
    <text evidence="10">The sequence shown here is derived from an EMBL/GenBank/DDBJ whole genome shotgun (WGS) entry which is preliminary data.</text>
</comment>
<keyword evidence="8" id="KW-0472">Membrane</keyword>
<dbReference type="InterPro" id="IPR041701">
    <property type="entry name" value="MetN_ABC"/>
</dbReference>